<dbReference type="Proteomes" id="UP000187203">
    <property type="component" value="Unassembled WGS sequence"/>
</dbReference>
<evidence type="ECO:0000313" key="1">
    <source>
        <dbReference type="EMBL" id="OMP10186.1"/>
    </source>
</evidence>
<protein>
    <submittedName>
        <fullName evidence="1">Pentatricopeptide repeat-containing protein</fullName>
    </submittedName>
</protein>
<sequence>MATTTLNFMTVERPESLLLFPISLLNILSLNEPAASQSHPHRRCSSFIGPRPSTPLLAFSFNYSQPKNRNSHHPCFQNSSHTILFTNEASIRAEITAPESKVARGFLDVERVLECGMEREDGESGEIVVRGFFSEKIREIFLREKAPFLCSVWSAFFMGEDNDPV</sequence>
<evidence type="ECO:0000313" key="2">
    <source>
        <dbReference type="Proteomes" id="UP000187203"/>
    </source>
</evidence>
<name>A0A1R3KSY7_9ROSI</name>
<accession>A0A1R3KSY7</accession>
<organism evidence="1 2">
    <name type="scientific">Corchorus olitorius</name>
    <dbReference type="NCBI Taxonomy" id="93759"/>
    <lineage>
        <taxon>Eukaryota</taxon>
        <taxon>Viridiplantae</taxon>
        <taxon>Streptophyta</taxon>
        <taxon>Embryophyta</taxon>
        <taxon>Tracheophyta</taxon>
        <taxon>Spermatophyta</taxon>
        <taxon>Magnoliopsida</taxon>
        <taxon>eudicotyledons</taxon>
        <taxon>Gunneridae</taxon>
        <taxon>Pentapetalae</taxon>
        <taxon>rosids</taxon>
        <taxon>malvids</taxon>
        <taxon>Malvales</taxon>
        <taxon>Malvaceae</taxon>
        <taxon>Grewioideae</taxon>
        <taxon>Apeibeae</taxon>
        <taxon>Corchorus</taxon>
    </lineage>
</organism>
<dbReference type="EMBL" id="AWUE01011988">
    <property type="protein sequence ID" value="OMP10186.1"/>
    <property type="molecule type" value="Genomic_DNA"/>
</dbReference>
<dbReference type="AlphaFoldDB" id="A0A1R3KSY7"/>
<gene>
    <name evidence="1" type="ORF">COLO4_04737</name>
</gene>
<proteinExistence type="predicted"/>
<reference evidence="2" key="1">
    <citation type="submission" date="2013-09" db="EMBL/GenBank/DDBJ databases">
        <title>Corchorus olitorius genome sequencing.</title>
        <authorList>
            <person name="Alam M."/>
            <person name="Haque M.S."/>
            <person name="Islam M.S."/>
            <person name="Emdad E.M."/>
            <person name="Islam M.M."/>
            <person name="Ahmed B."/>
            <person name="Halim A."/>
            <person name="Hossen Q.M.M."/>
            <person name="Hossain M.Z."/>
            <person name="Ahmed R."/>
            <person name="Khan M.M."/>
            <person name="Islam R."/>
            <person name="Rashid M.M."/>
            <person name="Khan S.A."/>
            <person name="Rahman M.S."/>
            <person name="Alam M."/>
            <person name="Yahiya A.S."/>
            <person name="Khan M.S."/>
            <person name="Azam M.S."/>
            <person name="Haque T."/>
            <person name="Lashkar M.Z.H."/>
            <person name="Akhand A.I."/>
            <person name="Morshed G."/>
            <person name="Roy S."/>
            <person name="Uddin K.S."/>
            <person name="Rabeya T."/>
            <person name="Hossain A.S."/>
            <person name="Chowdhury A."/>
            <person name="Snigdha A.R."/>
            <person name="Mortoza M.S."/>
            <person name="Matin S.A."/>
            <person name="Hoque S.M.E."/>
            <person name="Islam M.K."/>
            <person name="Roy D.K."/>
            <person name="Haider R."/>
            <person name="Moosa M.M."/>
            <person name="Elias S.M."/>
            <person name="Hasan A.M."/>
            <person name="Jahan S."/>
            <person name="Shafiuddin M."/>
            <person name="Mahmood N."/>
            <person name="Shommy N.S."/>
        </authorList>
    </citation>
    <scope>NUCLEOTIDE SEQUENCE [LARGE SCALE GENOMIC DNA]</scope>
    <source>
        <strain evidence="2">cv. O-4</strain>
    </source>
</reference>
<comment type="caution">
    <text evidence="1">The sequence shown here is derived from an EMBL/GenBank/DDBJ whole genome shotgun (WGS) entry which is preliminary data.</text>
</comment>
<keyword evidence="2" id="KW-1185">Reference proteome</keyword>